<dbReference type="InterPro" id="IPR013096">
    <property type="entry name" value="Cupin_2"/>
</dbReference>
<dbReference type="InterPro" id="IPR011051">
    <property type="entry name" value="RmlC_Cupin_sf"/>
</dbReference>
<dbReference type="InterPro" id="IPR014710">
    <property type="entry name" value="RmlC-like_jellyroll"/>
</dbReference>
<dbReference type="Pfam" id="PF07883">
    <property type="entry name" value="Cupin_2"/>
    <property type="match status" value="1"/>
</dbReference>
<dbReference type="AlphaFoldDB" id="A0A3M8WX69"/>
<reference evidence="2 3" key="1">
    <citation type="submission" date="2018-11" db="EMBL/GenBank/DDBJ databases">
        <title>The Potential of Streptomyces as Biocontrol Agents against the Tomato grey mould, Botrytis cinerea (Gray mold) Frontiers in Microbiology.</title>
        <authorList>
            <person name="Li D."/>
        </authorList>
    </citation>
    <scope>NUCLEOTIDE SEQUENCE [LARGE SCALE GENOMIC DNA]</scope>
    <source>
        <strain evidence="2 3">NEAU-LD23</strain>
    </source>
</reference>
<comment type="caution">
    <text evidence="2">The sequence shown here is derived from an EMBL/GenBank/DDBJ whole genome shotgun (WGS) entry which is preliminary data.</text>
</comment>
<name>A0A3M8WX69_9ACTN</name>
<evidence type="ECO:0000313" key="2">
    <source>
        <dbReference type="EMBL" id="RNG34556.1"/>
    </source>
</evidence>
<evidence type="ECO:0000259" key="1">
    <source>
        <dbReference type="Pfam" id="PF07883"/>
    </source>
</evidence>
<dbReference type="Proteomes" id="UP000275401">
    <property type="component" value="Unassembled WGS sequence"/>
</dbReference>
<dbReference type="SUPFAM" id="SSF51182">
    <property type="entry name" value="RmlC-like cupins"/>
    <property type="match status" value="1"/>
</dbReference>
<keyword evidence="3" id="KW-1185">Reference proteome</keyword>
<sequence>MSACPGPWRAGCSHVARSVVDEGEIPVNVSPGEVYENPRCGERIVVRTPASETGGKRSVMDLYVEPGGFAAGEHIHPVSHERFTLVRGKLAVIQGGRKTVLDKVGQSILIQPGIEHRWWNPTGDKTYAICEVIGNGTRFEQMVMRQLFCLAVDGKTNAEGMPKLLQRAVTSLEFQDVLRFVKPSWKRQRILYEILAPVARRLGYVGCNPEYMNRKPSEIAVLEDLPDEVLAWHY</sequence>
<dbReference type="Gene3D" id="2.60.120.10">
    <property type="entry name" value="Jelly Rolls"/>
    <property type="match status" value="1"/>
</dbReference>
<accession>A0A3M8WX69</accession>
<protein>
    <submittedName>
        <fullName evidence="2">Cupin domain-containing protein</fullName>
    </submittedName>
</protein>
<dbReference type="EMBL" id="RIBZ01000068">
    <property type="protein sequence ID" value="RNG34556.1"/>
    <property type="molecule type" value="Genomic_DNA"/>
</dbReference>
<feature type="domain" description="Cupin type-2" evidence="1">
    <location>
        <begin position="64"/>
        <end position="125"/>
    </location>
</feature>
<proteinExistence type="predicted"/>
<gene>
    <name evidence="2" type="ORF">EEJ42_05355</name>
</gene>
<dbReference type="CDD" id="cd02208">
    <property type="entry name" value="cupin_RmlC-like"/>
    <property type="match status" value="1"/>
</dbReference>
<evidence type="ECO:0000313" key="3">
    <source>
        <dbReference type="Proteomes" id="UP000275401"/>
    </source>
</evidence>
<organism evidence="2 3">
    <name type="scientific">Streptomyces botrytidirepellens</name>
    <dbReference type="NCBI Taxonomy" id="2486417"/>
    <lineage>
        <taxon>Bacteria</taxon>
        <taxon>Bacillati</taxon>
        <taxon>Actinomycetota</taxon>
        <taxon>Actinomycetes</taxon>
        <taxon>Kitasatosporales</taxon>
        <taxon>Streptomycetaceae</taxon>
        <taxon>Streptomyces</taxon>
    </lineage>
</organism>